<evidence type="ECO:0000256" key="8">
    <source>
        <dbReference type="SAM" id="MobiDB-lite"/>
    </source>
</evidence>
<feature type="region of interest" description="Disordered" evidence="8">
    <location>
        <begin position="1"/>
        <end position="26"/>
    </location>
</feature>
<evidence type="ECO:0000256" key="6">
    <source>
        <dbReference type="ARBA" id="ARBA00023136"/>
    </source>
</evidence>
<evidence type="ECO:0000256" key="3">
    <source>
        <dbReference type="ARBA" id="ARBA00022679"/>
    </source>
</evidence>
<feature type="transmembrane region" description="Helical" evidence="9">
    <location>
        <begin position="432"/>
        <end position="454"/>
    </location>
</feature>
<keyword evidence="4 9" id="KW-0812">Transmembrane</keyword>
<feature type="transmembrane region" description="Helical" evidence="9">
    <location>
        <begin position="359"/>
        <end position="377"/>
    </location>
</feature>
<evidence type="ECO:0000256" key="7">
    <source>
        <dbReference type="ARBA" id="ARBA00024033"/>
    </source>
</evidence>
<feature type="transmembrane region" description="Helical" evidence="9">
    <location>
        <begin position="162"/>
        <end position="182"/>
    </location>
</feature>
<feature type="transmembrane region" description="Helical" evidence="9">
    <location>
        <begin position="335"/>
        <end position="353"/>
    </location>
</feature>
<evidence type="ECO:0000256" key="1">
    <source>
        <dbReference type="ARBA" id="ARBA00004651"/>
    </source>
</evidence>
<dbReference type="AlphaFoldDB" id="A0A3D4T258"/>
<comment type="similarity">
    <text evidence="7">Belongs to the glycosyltransferase 87 family.</text>
</comment>
<proteinExistence type="inferred from homology"/>
<reference evidence="10 11" key="1">
    <citation type="journal article" date="2018" name="Nat. Biotechnol.">
        <title>A standardized bacterial taxonomy based on genome phylogeny substantially revises the tree of life.</title>
        <authorList>
            <person name="Parks D.H."/>
            <person name="Chuvochina M."/>
            <person name="Waite D.W."/>
            <person name="Rinke C."/>
            <person name="Skarshewski A."/>
            <person name="Chaumeil P.A."/>
            <person name="Hugenholtz P."/>
        </authorList>
    </citation>
    <scope>NUCLEOTIDE SEQUENCE [LARGE SCALE GENOMIC DNA]</scope>
    <source>
        <strain evidence="10">UBA11247</strain>
    </source>
</reference>
<evidence type="ECO:0000256" key="2">
    <source>
        <dbReference type="ARBA" id="ARBA00022475"/>
    </source>
</evidence>
<feature type="transmembrane region" description="Helical" evidence="9">
    <location>
        <begin position="384"/>
        <end position="403"/>
    </location>
</feature>
<organism evidence="10 11">
    <name type="scientific">Corynebacterium nuruki</name>
    <dbReference type="NCBI Taxonomy" id="1032851"/>
    <lineage>
        <taxon>Bacteria</taxon>
        <taxon>Bacillati</taxon>
        <taxon>Actinomycetota</taxon>
        <taxon>Actinomycetes</taxon>
        <taxon>Mycobacteriales</taxon>
        <taxon>Corynebacteriaceae</taxon>
        <taxon>Corynebacterium</taxon>
    </lineage>
</organism>
<dbReference type="InterPro" id="IPR018584">
    <property type="entry name" value="GT87"/>
</dbReference>
<feature type="transmembrane region" description="Helical" evidence="9">
    <location>
        <begin position="194"/>
        <end position="211"/>
    </location>
</feature>
<feature type="transmembrane region" description="Helical" evidence="9">
    <location>
        <begin position="37"/>
        <end position="57"/>
    </location>
</feature>
<feature type="transmembrane region" description="Helical" evidence="9">
    <location>
        <begin position="309"/>
        <end position="328"/>
    </location>
</feature>
<dbReference type="GO" id="GO:0016758">
    <property type="term" value="F:hexosyltransferase activity"/>
    <property type="evidence" value="ECO:0007669"/>
    <property type="project" value="InterPro"/>
</dbReference>
<name>A0A3D4T258_9CORY</name>
<comment type="subcellular location">
    <subcellularLocation>
        <location evidence="1">Cell membrane</location>
        <topology evidence="1">Multi-pass membrane protein</topology>
    </subcellularLocation>
</comment>
<dbReference type="EMBL" id="DQID01000325">
    <property type="protein sequence ID" value="HCT15619.1"/>
    <property type="molecule type" value="Genomic_DNA"/>
</dbReference>
<keyword evidence="3" id="KW-0808">Transferase</keyword>
<accession>A0A3D4T258</accession>
<keyword evidence="5 9" id="KW-1133">Transmembrane helix</keyword>
<dbReference type="STRING" id="863239.GCA_000213935_00982"/>
<dbReference type="RefSeq" id="WP_010121503.1">
    <property type="nucleotide sequence ID" value="NZ_DAITTW010000019.1"/>
</dbReference>
<evidence type="ECO:0000256" key="9">
    <source>
        <dbReference type="SAM" id="Phobius"/>
    </source>
</evidence>
<feature type="transmembrane region" description="Helical" evidence="9">
    <location>
        <begin position="98"/>
        <end position="117"/>
    </location>
</feature>
<dbReference type="Pfam" id="PF09594">
    <property type="entry name" value="GT87"/>
    <property type="match status" value="1"/>
</dbReference>
<evidence type="ECO:0000313" key="11">
    <source>
        <dbReference type="Proteomes" id="UP000261739"/>
    </source>
</evidence>
<protein>
    <submittedName>
        <fullName evidence="10">DUF2029 domain-containing protein</fullName>
    </submittedName>
</protein>
<evidence type="ECO:0000256" key="4">
    <source>
        <dbReference type="ARBA" id="ARBA00022692"/>
    </source>
</evidence>
<feature type="transmembrane region" description="Helical" evidence="9">
    <location>
        <begin position="124"/>
        <end position="142"/>
    </location>
</feature>
<evidence type="ECO:0000256" key="5">
    <source>
        <dbReference type="ARBA" id="ARBA00022989"/>
    </source>
</evidence>
<keyword evidence="6 9" id="KW-0472">Membrane</keyword>
<keyword evidence="2" id="KW-1003">Cell membrane</keyword>
<dbReference type="GO" id="GO:0005886">
    <property type="term" value="C:plasma membrane"/>
    <property type="evidence" value="ECO:0007669"/>
    <property type="project" value="UniProtKB-SubCell"/>
</dbReference>
<evidence type="ECO:0000313" key="10">
    <source>
        <dbReference type="EMBL" id="HCT15619.1"/>
    </source>
</evidence>
<dbReference type="Proteomes" id="UP000261739">
    <property type="component" value="Unassembled WGS sequence"/>
</dbReference>
<gene>
    <name evidence="10" type="ORF">DIW82_12775</name>
</gene>
<sequence length="473" mass="51101">MTTANPSTSPTPPTPTGQRAPRTPSAVPNGAVGRLRLAWGAVVAATVVGIVLCFWQLTGVLDHSRNAYLLDVGVFRDAGQAFLDHAPFYGDDFPSRSGFAFIYPPLAALLFVPLTWLDETTMQLTWTWASVAAAWLVLWMAVYRVLPRELPAWVGRQFRGRAGRAGFSGVLGVGALGFTLCLEPLQVHLMYGQINVFLILLVAADLLGFTPRWLRGAGVGVAAGIKITPAAYALVFLVRRRWGDLARSLGGFLATVVVGWIARADQSFDFWTDEFFAGDRGGAADFEANQAITGLLSRAGMDPDLAQKVMIPGLLVIAVIAGWAAWHLLQARRPVSTLLLMVLAVSTAAPIAVTHHWTGLIVAVVLLAAQLAALVAGRRDRWDWPTLLGSAVLLAANWVTTTIDDPGYQSSRYHHYQVYPEDGPYSFGTANWFYGNIQGLAGIVCLLLLCVAAWRIRTGSRRAAEQGALLSQP</sequence>
<feature type="transmembrane region" description="Helical" evidence="9">
    <location>
        <begin position="245"/>
        <end position="262"/>
    </location>
</feature>
<feature type="transmembrane region" description="Helical" evidence="9">
    <location>
        <begin position="217"/>
        <end position="238"/>
    </location>
</feature>
<comment type="caution">
    <text evidence="10">The sequence shown here is derived from an EMBL/GenBank/DDBJ whole genome shotgun (WGS) entry which is preliminary data.</text>
</comment>